<reference evidence="2 3" key="1">
    <citation type="submission" date="2019-04" db="EMBL/GenBank/DDBJ databases">
        <title>Genome sequence of strain 7209-2.</title>
        <authorList>
            <person name="Gao J."/>
            <person name="Sun J."/>
        </authorList>
    </citation>
    <scope>NUCLEOTIDE SEQUENCE [LARGE SCALE GENOMIC DNA]</scope>
    <source>
        <strain evidence="2 3">7209-2</strain>
    </source>
</reference>
<name>A0ABY2QN27_9HYPH</name>
<dbReference type="Pfam" id="PF01370">
    <property type="entry name" value="Epimerase"/>
    <property type="match status" value="1"/>
</dbReference>
<organism evidence="2 3">
    <name type="scientific">Rhizobium rhizophilum</name>
    <dbReference type="NCBI Taxonomy" id="1850373"/>
    <lineage>
        <taxon>Bacteria</taxon>
        <taxon>Pseudomonadati</taxon>
        <taxon>Pseudomonadota</taxon>
        <taxon>Alphaproteobacteria</taxon>
        <taxon>Hyphomicrobiales</taxon>
        <taxon>Rhizobiaceae</taxon>
        <taxon>Rhizobium/Agrobacterium group</taxon>
        <taxon>Rhizobium</taxon>
    </lineage>
</organism>
<dbReference type="InterPro" id="IPR036291">
    <property type="entry name" value="NAD(P)-bd_dom_sf"/>
</dbReference>
<sequence>MLLVTGGNGFIGTDLARGLKAADLPFRLAARRSAREMIGVGNVNSTTDWSVALKGVATVIHLAGLAHQISRPASLEEFRVVNVDGSANLARQSAEAGARRFVFVSSIGVLGQTTTSGLRFSDKSPPNPVTPYALSKHEAEEALKRLCSDLGMELVILRPPLVYGASARGNFGRLVGLVKAGCPLPLLSIKNQRSMVSVGSLTRALITCATKPKAANETFVVADMDPVSTPDVITAIAKGLRRKPHLFPFPPGILEFALRAAGRTAMAEGLLSSLAVDSSQIAARLDWVPEAETLKAIEAQFTSSGDL</sequence>
<accession>A0ABY2QN27</accession>
<dbReference type="InterPro" id="IPR001509">
    <property type="entry name" value="Epimerase_deHydtase"/>
</dbReference>
<proteinExistence type="predicted"/>
<gene>
    <name evidence="2" type="ORF">E9677_22720</name>
</gene>
<evidence type="ECO:0000259" key="1">
    <source>
        <dbReference type="Pfam" id="PF01370"/>
    </source>
</evidence>
<dbReference type="EMBL" id="STGT01000007">
    <property type="protein sequence ID" value="THV10572.1"/>
    <property type="molecule type" value="Genomic_DNA"/>
</dbReference>
<feature type="domain" description="NAD-dependent epimerase/dehydratase" evidence="1">
    <location>
        <begin position="3"/>
        <end position="222"/>
    </location>
</feature>
<dbReference type="PANTHER" id="PTHR43245">
    <property type="entry name" value="BIFUNCTIONAL POLYMYXIN RESISTANCE PROTEIN ARNA"/>
    <property type="match status" value="1"/>
</dbReference>
<dbReference type="SUPFAM" id="SSF51735">
    <property type="entry name" value="NAD(P)-binding Rossmann-fold domains"/>
    <property type="match status" value="1"/>
</dbReference>
<evidence type="ECO:0000313" key="2">
    <source>
        <dbReference type="EMBL" id="THV10572.1"/>
    </source>
</evidence>
<dbReference type="Gene3D" id="3.40.50.720">
    <property type="entry name" value="NAD(P)-binding Rossmann-like Domain"/>
    <property type="match status" value="1"/>
</dbReference>
<dbReference type="PANTHER" id="PTHR43245:SF58">
    <property type="entry name" value="BLL5923 PROTEIN"/>
    <property type="match status" value="1"/>
</dbReference>
<evidence type="ECO:0000313" key="3">
    <source>
        <dbReference type="Proteomes" id="UP000309667"/>
    </source>
</evidence>
<keyword evidence="3" id="KW-1185">Reference proteome</keyword>
<dbReference type="RefSeq" id="WP_136560348.1">
    <property type="nucleotide sequence ID" value="NZ_STGT01000007.1"/>
</dbReference>
<protein>
    <submittedName>
        <fullName evidence="2">NAD-dependent epimerase/dehydratase family protein</fullName>
    </submittedName>
</protein>
<dbReference type="InterPro" id="IPR050177">
    <property type="entry name" value="Lipid_A_modif_metabolic_enz"/>
</dbReference>
<comment type="caution">
    <text evidence="2">The sequence shown here is derived from an EMBL/GenBank/DDBJ whole genome shotgun (WGS) entry which is preliminary data.</text>
</comment>
<dbReference type="Proteomes" id="UP000309667">
    <property type="component" value="Unassembled WGS sequence"/>
</dbReference>